<dbReference type="InterPro" id="IPR008920">
    <property type="entry name" value="TF_FadR/GntR_C"/>
</dbReference>
<dbReference type="PANTHER" id="PTHR43537">
    <property type="entry name" value="TRANSCRIPTIONAL REGULATOR, GNTR FAMILY"/>
    <property type="match status" value="1"/>
</dbReference>
<evidence type="ECO:0000256" key="1">
    <source>
        <dbReference type="ARBA" id="ARBA00023015"/>
    </source>
</evidence>
<evidence type="ECO:0000313" key="7">
    <source>
        <dbReference type="Proteomes" id="UP000233786"/>
    </source>
</evidence>
<dbReference type="PANTHER" id="PTHR43537:SF45">
    <property type="entry name" value="GNTR FAMILY REGULATORY PROTEIN"/>
    <property type="match status" value="1"/>
</dbReference>
<dbReference type="AlphaFoldDB" id="A0A2N3Y144"/>
<gene>
    <name evidence="6" type="ORF">A8926_4499</name>
</gene>
<dbReference type="PROSITE" id="PS50949">
    <property type="entry name" value="HTH_GNTR"/>
    <property type="match status" value="1"/>
</dbReference>
<keyword evidence="2" id="KW-0238">DNA-binding</keyword>
<dbReference type="SMART" id="SM00345">
    <property type="entry name" value="HTH_GNTR"/>
    <property type="match status" value="1"/>
</dbReference>
<dbReference type="SMART" id="SM00895">
    <property type="entry name" value="FCD"/>
    <property type="match status" value="1"/>
</dbReference>
<keyword evidence="1" id="KW-0805">Transcription regulation</keyword>
<dbReference type="STRING" id="994479.GCA_000194155_07439"/>
<protein>
    <submittedName>
        <fullName evidence="6">GntR family transcriptional regulator</fullName>
    </submittedName>
</protein>
<dbReference type="EMBL" id="PJNB01000001">
    <property type="protein sequence ID" value="PKW16646.1"/>
    <property type="molecule type" value="Genomic_DNA"/>
</dbReference>
<feature type="region of interest" description="Disordered" evidence="4">
    <location>
        <begin position="1"/>
        <end position="27"/>
    </location>
</feature>
<dbReference type="InterPro" id="IPR036390">
    <property type="entry name" value="WH_DNA-bd_sf"/>
</dbReference>
<evidence type="ECO:0000256" key="4">
    <source>
        <dbReference type="SAM" id="MobiDB-lite"/>
    </source>
</evidence>
<proteinExistence type="predicted"/>
<dbReference type="GO" id="GO:0003677">
    <property type="term" value="F:DNA binding"/>
    <property type="evidence" value="ECO:0007669"/>
    <property type="project" value="UniProtKB-KW"/>
</dbReference>
<dbReference type="Gene3D" id="1.20.120.530">
    <property type="entry name" value="GntR ligand-binding domain-like"/>
    <property type="match status" value="1"/>
</dbReference>
<dbReference type="Pfam" id="PF07729">
    <property type="entry name" value="FCD"/>
    <property type="match status" value="1"/>
</dbReference>
<dbReference type="InterPro" id="IPR011711">
    <property type="entry name" value="GntR_C"/>
</dbReference>
<name>A0A2N3Y144_SACSN</name>
<sequence length="244" mass="26213">MPRQALGDIGGGSSSPEGTGSALASLPPRDANALVHTVRDRLRLAIALEEIPGGSKLNQVQVAKQLGVSRMPVRAAVTELVAEGLLELVPGGGVAVVKLTEQDVRDVYEVRAALETTAARHVAQRQPASGLEQIERIVKEHHPNVATYDAAKLLESDRAFHMAILGATDNGYFERAITPMWSTVERAMVGSLHITEVFTTAWDEHAEIAQALRAGDPDLAEARLQQHLEGAVEHLTKSMSDRGE</sequence>
<dbReference type="SUPFAM" id="SSF46785">
    <property type="entry name" value="Winged helix' DNA-binding domain"/>
    <property type="match status" value="1"/>
</dbReference>
<dbReference type="CDD" id="cd07377">
    <property type="entry name" value="WHTH_GntR"/>
    <property type="match status" value="1"/>
</dbReference>
<evidence type="ECO:0000259" key="5">
    <source>
        <dbReference type="PROSITE" id="PS50949"/>
    </source>
</evidence>
<evidence type="ECO:0000256" key="2">
    <source>
        <dbReference type="ARBA" id="ARBA00023125"/>
    </source>
</evidence>
<dbReference type="SUPFAM" id="SSF48008">
    <property type="entry name" value="GntR ligand-binding domain-like"/>
    <property type="match status" value="1"/>
</dbReference>
<comment type="caution">
    <text evidence="6">The sequence shown here is derived from an EMBL/GenBank/DDBJ whole genome shotgun (WGS) entry which is preliminary data.</text>
</comment>
<feature type="domain" description="HTH gntR-type" evidence="5">
    <location>
        <begin position="32"/>
        <end position="99"/>
    </location>
</feature>
<dbReference type="Gene3D" id="1.10.10.10">
    <property type="entry name" value="Winged helix-like DNA-binding domain superfamily/Winged helix DNA-binding domain"/>
    <property type="match status" value="1"/>
</dbReference>
<dbReference type="Proteomes" id="UP000233786">
    <property type="component" value="Unassembled WGS sequence"/>
</dbReference>
<keyword evidence="3" id="KW-0804">Transcription</keyword>
<dbReference type="InterPro" id="IPR036388">
    <property type="entry name" value="WH-like_DNA-bd_sf"/>
</dbReference>
<dbReference type="InterPro" id="IPR000524">
    <property type="entry name" value="Tscrpt_reg_HTH_GntR"/>
</dbReference>
<reference evidence="6" key="1">
    <citation type="submission" date="2017-12" db="EMBL/GenBank/DDBJ databases">
        <title>Sequencing the genomes of 1000 Actinobacteria strains.</title>
        <authorList>
            <person name="Klenk H.-P."/>
        </authorList>
    </citation>
    <scope>NUCLEOTIDE SEQUENCE [LARGE SCALE GENOMIC DNA]</scope>
    <source>
        <strain evidence="6">DSM 44228</strain>
    </source>
</reference>
<dbReference type="Pfam" id="PF00392">
    <property type="entry name" value="GntR"/>
    <property type="match status" value="1"/>
</dbReference>
<keyword evidence="7" id="KW-1185">Reference proteome</keyword>
<evidence type="ECO:0000256" key="3">
    <source>
        <dbReference type="ARBA" id="ARBA00023163"/>
    </source>
</evidence>
<dbReference type="GO" id="GO:0003700">
    <property type="term" value="F:DNA-binding transcription factor activity"/>
    <property type="evidence" value="ECO:0007669"/>
    <property type="project" value="InterPro"/>
</dbReference>
<organism evidence="6 7">
    <name type="scientific">Saccharopolyspora spinosa</name>
    <dbReference type="NCBI Taxonomy" id="60894"/>
    <lineage>
        <taxon>Bacteria</taxon>
        <taxon>Bacillati</taxon>
        <taxon>Actinomycetota</taxon>
        <taxon>Actinomycetes</taxon>
        <taxon>Pseudonocardiales</taxon>
        <taxon>Pseudonocardiaceae</taxon>
        <taxon>Saccharopolyspora</taxon>
    </lineage>
</organism>
<dbReference type="OrthoDB" id="9816161at2"/>
<evidence type="ECO:0000313" key="6">
    <source>
        <dbReference type="EMBL" id="PKW16646.1"/>
    </source>
</evidence>
<accession>A0A2N3Y144</accession>